<organism evidence="3 4">
    <name type="scientific">Pontivivens ytuae</name>
    <dbReference type="NCBI Taxonomy" id="2789856"/>
    <lineage>
        <taxon>Bacteria</taxon>
        <taxon>Pseudomonadati</taxon>
        <taxon>Pseudomonadota</taxon>
        <taxon>Alphaproteobacteria</taxon>
        <taxon>Rhodobacterales</taxon>
        <taxon>Paracoccaceae</taxon>
        <taxon>Pontivivens</taxon>
    </lineage>
</organism>
<dbReference type="Pfam" id="PF14534">
    <property type="entry name" value="DUF4440"/>
    <property type="match status" value="1"/>
</dbReference>
<feature type="signal peptide" evidence="1">
    <location>
        <begin position="1"/>
        <end position="17"/>
    </location>
</feature>
<dbReference type="RefSeq" id="WP_196105018.1">
    <property type="nucleotide sequence ID" value="NZ_CP064942.1"/>
</dbReference>
<keyword evidence="1" id="KW-0732">Signal</keyword>
<evidence type="ECO:0000313" key="3">
    <source>
        <dbReference type="EMBL" id="QPH55756.1"/>
    </source>
</evidence>
<accession>A0A7S9LUV7</accession>
<dbReference type="AlphaFoldDB" id="A0A7S9LUV7"/>
<dbReference type="InterPro" id="IPR027843">
    <property type="entry name" value="DUF4440"/>
</dbReference>
<dbReference type="Gene3D" id="3.10.450.50">
    <property type="match status" value="1"/>
</dbReference>
<protein>
    <submittedName>
        <fullName evidence="3">Nuclear transport factor 2 family protein</fullName>
    </submittedName>
</protein>
<evidence type="ECO:0000256" key="1">
    <source>
        <dbReference type="SAM" id="SignalP"/>
    </source>
</evidence>
<sequence>MLRLTAIALCLATPALADLRQTGLEVVTGWVSIISSADEEKIARTLAPEYQIQRAGGVGYDRDAYLAYGLPTISTDTPPRVEIVEVTGDEDLMVVRWALTIDATVEGGHITRQAPRLTVFRRENEKWMAVAHANFAVPE</sequence>
<evidence type="ECO:0000313" key="4">
    <source>
        <dbReference type="Proteomes" id="UP000594800"/>
    </source>
</evidence>
<reference evidence="3 4" key="1">
    <citation type="submission" date="2020-11" db="EMBL/GenBank/DDBJ databases">
        <title>Description of Pontivivens ytuae sp. nov. isolated from deep sea sediment of Mariana Trench.</title>
        <authorList>
            <person name="Wang Z."/>
            <person name="Sun Q.-L."/>
            <person name="Xu X.-D."/>
            <person name="Tang Y.-Z."/>
            <person name="Zhang J."/>
        </authorList>
    </citation>
    <scope>NUCLEOTIDE SEQUENCE [LARGE SCALE GENOMIC DNA]</scope>
    <source>
        <strain evidence="3 4">MT2928</strain>
    </source>
</reference>
<dbReference type="EMBL" id="CP064942">
    <property type="protein sequence ID" value="QPH55756.1"/>
    <property type="molecule type" value="Genomic_DNA"/>
</dbReference>
<dbReference type="KEGG" id="poz:I0K15_08560"/>
<dbReference type="Proteomes" id="UP000594800">
    <property type="component" value="Chromosome"/>
</dbReference>
<proteinExistence type="predicted"/>
<gene>
    <name evidence="3" type="ORF">I0K15_08560</name>
</gene>
<evidence type="ECO:0000259" key="2">
    <source>
        <dbReference type="Pfam" id="PF14534"/>
    </source>
</evidence>
<name>A0A7S9LUV7_9RHOB</name>
<keyword evidence="4" id="KW-1185">Reference proteome</keyword>
<dbReference type="InterPro" id="IPR032710">
    <property type="entry name" value="NTF2-like_dom_sf"/>
</dbReference>
<dbReference type="SUPFAM" id="SSF54427">
    <property type="entry name" value="NTF2-like"/>
    <property type="match status" value="1"/>
</dbReference>
<feature type="chain" id="PRO_5032914849" evidence="1">
    <location>
        <begin position="18"/>
        <end position="139"/>
    </location>
</feature>
<feature type="domain" description="DUF4440" evidence="2">
    <location>
        <begin position="26"/>
        <end position="128"/>
    </location>
</feature>